<organism evidence="3 4">
    <name type="scientific">Rheinheimera tilapiae</name>
    <dbReference type="NCBI Taxonomy" id="875043"/>
    <lineage>
        <taxon>Bacteria</taxon>
        <taxon>Pseudomonadati</taxon>
        <taxon>Pseudomonadota</taxon>
        <taxon>Gammaproteobacteria</taxon>
        <taxon>Chromatiales</taxon>
        <taxon>Chromatiaceae</taxon>
        <taxon>Rheinheimera</taxon>
    </lineage>
</organism>
<dbReference type="InterPro" id="IPR045376">
    <property type="entry name" value="Maf_N"/>
</dbReference>
<dbReference type="Proteomes" id="UP001589813">
    <property type="component" value="Unassembled WGS sequence"/>
</dbReference>
<sequence>MLKFIQYQLLDDAAAQLELEKSVAADIARNIKQNIAAFRQNIPSLIEIIENHNLQQYSLFCTKFGQVNIVNFATGRVFYGPEPLQDIQTEFSKYCERASFISLDTRTEVNYKPLPAKIDTMIVFGMGMGFHLTELITNCRIGQLIVYEPNADFLLCSIQAHDWAQLLETAQALGTQIFLQIGSDASSISQDLSELLEYHPEIKEIFLYRHQFHPVMDEVFAYLLKHSGDRDKLLATRPVFHGYQASTDYVPEHAGNTNNTYQVELVQGREYQLVFERNMAALASLYPEIHQTMLTYQCQKWQLVLDENKNCNLYHTERHALLYSNLAVESEEIVDYFTNHPFKDDVVLGMKTVGKLGKYLHFRTIQKLTPIFEKTLLSQSKLPNDINSLIIFGVALGLHVEELTRNHLIHNLFICEPNLDYFYQSLFVTDWSAIFAKANENKTRIYLNLGGDGSNYFYDLMAQFYQVGAYALADTYMLTSYYTQAMQKAVTDLRAELKVVLALGEYYDHARYGIAHTKEILHSNNLFMKKDFPRQSFKVQDVPVFIVGNGPSLDECYPYIISNRAQAIVVSCGTALKALHARGIKPDFHAEIEQSRATYDWVTRIDDPEYLKGINLISVNGIHPDTAALFKKALLCIKEGEASSYIYTEGLKKINIELASLSYAYPTVTNLVSNYFVRWGFKYFYLLGVDLGYVDVNKHHSSLSAYFKNGGTEVYDYQATHGGGIPAPGNFLDFVFTKPEFDVSRKLLEQVISKSAHKIEVYNCSNGVKITGAQPLLPENILLADLDFDLSIEIENLIDNTFHASLKNSADVIFSAFSMEAYKASMDRLWDIVSEKINNREQALNSIKKQWAFMREHAVKDNNMTFFLMHGSSNYLAGVLTKIQANINEEGDEFVDAFNFVLSIYQDYVREARDTYLAEPLALDEITVMDLFQ</sequence>
<proteinExistence type="predicted"/>
<dbReference type="PANTHER" id="PTHR41786:SF1">
    <property type="entry name" value="6-HYDROXYMETHYLPTERIN DIPHOSPHOKINASE MPTE-LIKE DOMAIN-CONTAINING PROTEIN"/>
    <property type="match status" value="1"/>
</dbReference>
<gene>
    <name evidence="3" type="ORF">ACFFJP_17995</name>
</gene>
<dbReference type="InterPro" id="IPR002826">
    <property type="entry name" value="MptE-like"/>
</dbReference>
<evidence type="ECO:0000259" key="1">
    <source>
        <dbReference type="Pfam" id="PF01973"/>
    </source>
</evidence>
<dbReference type="PANTHER" id="PTHR41786">
    <property type="entry name" value="MOTILITY ACCESSORY FACTOR MAF"/>
    <property type="match status" value="1"/>
</dbReference>
<keyword evidence="4" id="KW-1185">Reference proteome</keyword>
<feature type="domain" description="6-hydroxymethylpterin diphosphokinase MptE-like" evidence="1">
    <location>
        <begin position="531"/>
        <end position="695"/>
    </location>
</feature>
<reference evidence="3 4" key="1">
    <citation type="submission" date="2024-09" db="EMBL/GenBank/DDBJ databases">
        <authorList>
            <person name="Sun Q."/>
            <person name="Mori K."/>
        </authorList>
    </citation>
    <scope>NUCLEOTIDE SEQUENCE [LARGE SCALE GENOMIC DNA]</scope>
    <source>
        <strain evidence="3 4">KCTC 23315</strain>
    </source>
</reference>
<accession>A0ABV6BL28</accession>
<dbReference type="EMBL" id="JBHLXP010000005">
    <property type="protein sequence ID" value="MFC0050198.1"/>
    <property type="molecule type" value="Genomic_DNA"/>
</dbReference>
<feature type="domain" description="Glycosyltransferase Maf N-terminal" evidence="2">
    <location>
        <begin position="111"/>
        <end position="226"/>
    </location>
</feature>
<evidence type="ECO:0000313" key="4">
    <source>
        <dbReference type="Proteomes" id="UP001589813"/>
    </source>
</evidence>
<protein>
    <submittedName>
        <fullName evidence="3">6-hydroxymethylpterin diphosphokinase MptE-like protein</fullName>
    </submittedName>
</protein>
<dbReference type="RefSeq" id="WP_377247531.1">
    <property type="nucleotide sequence ID" value="NZ_JBHLXP010000005.1"/>
</dbReference>
<dbReference type="Pfam" id="PF01973">
    <property type="entry name" value="MptE-like"/>
    <property type="match status" value="1"/>
</dbReference>
<evidence type="ECO:0000313" key="3">
    <source>
        <dbReference type="EMBL" id="MFC0050198.1"/>
    </source>
</evidence>
<comment type="caution">
    <text evidence="3">The sequence shown here is derived from an EMBL/GenBank/DDBJ whole genome shotgun (WGS) entry which is preliminary data.</text>
</comment>
<dbReference type="Pfam" id="PF20157">
    <property type="entry name" value="Maf_flag10_N"/>
    <property type="match status" value="2"/>
</dbReference>
<feature type="domain" description="Glycosyltransferase Maf N-terminal" evidence="2">
    <location>
        <begin position="275"/>
        <end position="501"/>
    </location>
</feature>
<evidence type="ECO:0000259" key="2">
    <source>
        <dbReference type="Pfam" id="PF20157"/>
    </source>
</evidence>
<name>A0ABV6BL28_9GAMM</name>